<protein>
    <submittedName>
        <fullName evidence="2">Uncharacterized protein</fullName>
    </submittedName>
</protein>
<dbReference type="RefSeq" id="WP_110684004.1">
    <property type="nucleotide sequence ID" value="NZ_QJRX01000011.1"/>
</dbReference>
<dbReference type="Proteomes" id="UP000248146">
    <property type="component" value="Unassembled WGS sequence"/>
</dbReference>
<proteinExistence type="predicted"/>
<dbReference type="EMBL" id="QJRX01000011">
    <property type="protein sequence ID" value="PYC20240.1"/>
    <property type="molecule type" value="Genomic_DNA"/>
</dbReference>
<dbReference type="AlphaFoldDB" id="A0A2V4L5X8"/>
<feature type="chain" id="PRO_5016118333" evidence="1">
    <location>
        <begin position="20"/>
        <end position="94"/>
    </location>
</feature>
<evidence type="ECO:0000256" key="1">
    <source>
        <dbReference type="SAM" id="SignalP"/>
    </source>
</evidence>
<keyword evidence="1" id="KW-0732">Signal</keyword>
<reference evidence="2 3" key="1">
    <citation type="submission" date="2018-06" db="EMBL/GenBank/DDBJ databases">
        <title>Pseudomonas diversity within urban Lake Michigan freshwaters.</title>
        <authorList>
            <person name="Batrich M."/>
            <person name="Hatzopoulos T."/>
            <person name="Putonti C."/>
        </authorList>
    </citation>
    <scope>NUCLEOTIDE SEQUENCE [LARGE SCALE GENOMIC DNA]</scope>
    <source>
        <strain evidence="2 3">MB-090714</strain>
    </source>
</reference>
<organism evidence="2 3">
    <name type="scientific">Aquipseudomonas alcaligenes</name>
    <name type="common">Pseudomonas alcaligenes</name>
    <dbReference type="NCBI Taxonomy" id="43263"/>
    <lineage>
        <taxon>Bacteria</taxon>
        <taxon>Pseudomonadati</taxon>
        <taxon>Pseudomonadota</taxon>
        <taxon>Gammaproteobacteria</taxon>
        <taxon>Pseudomonadales</taxon>
        <taxon>Pseudomonadaceae</taxon>
        <taxon>Aquipseudomonas</taxon>
    </lineage>
</organism>
<feature type="signal peptide" evidence="1">
    <location>
        <begin position="1"/>
        <end position="19"/>
    </location>
</feature>
<name>A0A2V4L5X8_AQUAC</name>
<evidence type="ECO:0000313" key="2">
    <source>
        <dbReference type="EMBL" id="PYC20240.1"/>
    </source>
</evidence>
<accession>A0A2V4L5X8</accession>
<gene>
    <name evidence="2" type="ORF">DMO17_18760</name>
</gene>
<sequence length="94" mass="10468">MNKKFALILLLLIPSLSVAESHSEEARQRAVREIIQESISRYPGNCPCPYNLAANGSRCGKRSAYSRQGGYGPICYAEDVDERMIEQHLSSKGH</sequence>
<dbReference type="OrthoDB" id="5525214at2"/>
<evidence type="ECO:0000313" key="3">
    <source>
        <dbReference type="Proteomes" id="UP000248146"/>
    </source>
</evidence>
<comment type="caution">
    <text evidence="2">The sequence shown here is derived from an EMBL/GenBank/DDBJ whole genome shotgun (WGS) entry which is preliminary data.</text>
</comment>